<organism evidence="2 3">
    <name type="scientific">Oedothorax gibbosus</name>
    <dbReference type="NCBI Taxonomy" id="931172"/>
    <lineage>
        <taxon>Eukaryota</taxon>
        <taxon>Metazoa</taxon>
        <taxon>Ecdysozoa</taxon>
        <taxon>Arthropoda</taxon>
        <taxon>Chelicerata</taxon>
        <taxon>Arachnida</taxon>
        <taxon>Araneae</taxon>
        <taxon>Araneomorphae</taxon>
        <taxon>Entelegynae</taxon>
        <taxon>Araneoidea</taxon>
        <taxon>Linyphiidae</taxon>
        <taxon>Erigoninae</taxon>
        <taxon>Oedothorax</taxon>
    </lineage>
</organism>
<proteinExistence type="predicted"/>
<dbReference type="Proteomes" id="UP000827092">
    <property type="component" value="Unassembled WGS sequence"/>
</dbReference>
<name>A0AAV6VD17_9ARAC</name>
<feature type="compositionally biased region" description="Basic and acidic residues" evidence="1">
    <location>
        <begin position="144"/>
        <end position="155"/>
    </location>
</feature>
<reference evidence="2 3" key="1">
    <citation type="journal article" date="2022" name="Nat. Ecol. Evol.">
        <title>A masculinizing supergene underlies an exaggerated male reproductive morph in a spider.</title>
        <authorList>
            <person name="Hendrickx F."/>
            <person name="De Corte Z."/>
            <person name="Sonet G."/>
            <person name="Van Belleghem S.M."/>
            <person name="Kostlbacher S."/>
            <person name="Vangestel C."/>
        </authorList>
    </citation>
    <scope>NUCLEOTIDE SEQUENCE [LARGE SCALE GENOMIC DNA]</scope>
    <source>
        <strain evidence="2">W744_W776</strain>
    </source>
</reference>
<evidence type="ECO:0000313" key="3">
    <source>
        <dbReference type="Proteomes" id="UP000827092"/>
    </source>
</evidence>
<feature type="compositionally biased region" description="Basic residues" evidence="1">
    <location>
        <begin position="306"/>
        <end position="317"/>
    </location>
</feature>
<dbReference type="AlphaFoldDB" id="A0AAV6VD17"/>
<feature type="compositionally biased region" description="Basic and acidic residues" evidence="1">
    <location>
        <begin position="230"/>
        <end position="245"/>
    </location>
</feature>
<keyword evidence="3" id="KW-1185">Reference proteome</keyword>
<evidence type="ECO:0000256" key="1">
    <source>
        <dbReference type="SAM" id="MobiDB-lite"/>
    </source>
</evidence>
<sequence>MASIGRRLYRLFAICLPCLKSSEKGEKETEVKSFGSEEDKENKNRNGKEEKVHQEDEYPDSLNPFTSDDKEYEQENDYPQELNPFTDDEENEEKNDYPDELNPFANEEDDEAETEIVNQCSLELSPGLNSPAINGYSSTVPLPNEEKVDDGKNESEQQEDEYPDCLNPFAIEAEEKEQHDDDYPEELNPFADDKDEAADTAKANQRSPELAPELTPPAINGCPSKVPLLNDEKTEDGKDESKQQEYPDSLNPFASEDDENQYPEELNPFADDAADTAQVNQSSPELAELTLPAINGSSATSPLADKRKKAKSFKKRRAPDPPVIERVVPNEESAPGASKTLGSLPIIYKVKDYDEALNRFASEDEEATGDTTGKQSSLAQPTAATIDGCSSLNVSSKGKNKGKSSKKRHAPDPPGIESKDSAYSDIKSNQSKASSFHPCTEKSEA</sequence>
<feature type="compositionally biased region" description="Basic residues" evidence="1">
    <location>
        <begin position="398"/>
        <end position="409"/>
    </location>
</feature>
<feature type="region of interest" description="Disordered" evidence="1">
    <location>
        <begin position="361"/>
        <end position="445"/>
    </location>
</feature>
<feature type="region of interest" description="Disordered" evidence="1">
    <location>
        <begin position="23"/>
        <end position="341"/>
    </location>
</feature>
<feature type="compositionally biased region" description="Basic and acidic residues" evidence="1">
    <location>
        <begin position="23"/>
        <end position="56"/>
    </location>
</feature>
<accession>A0AAV6VD17</accession>
<protein>
    <submittedName>
        <fullName evidence="2">Uncharacterized protein</fullName>
    </submittedName>
</protein>
<comment type="caution">
    <text evidence="2">The sequence shown here is derived from an EMBL/GenBank/DDBJ whole genome shotgun (WGS) entry which is preliminary data.</text>
</comment>
<dbReference type="EMBL" id="JAFNEN010000119">
    <property type="protein sequence ID" value="KAG8193546.1"/>
    <property type="molecule type" value="Genomic_DNA"/>
</dbReference>
<feature type="compositionally biased region" description="Polar residues" evidence="1">
    <location>
        <begin position="116"/>
        <end position="141"/>
    </location>
</feature>
<gene>
    <name evidence="2" type="ORF">JTE90_003755</name>
</gene>
<feature type="compositionally biased region" description="Polar residues" evidence="1">
    <location>
        <begin position="369"/>
        <end position="383"/>
    </location>
</feature>
<evidence type="ECO:0000313" key="2">
    <source>
        <dbReference type="EMBL" id="KAG8193546.1"/>
    </source>
</evidence>